<accession>A0A369VTD2</accession>
<sequence length="487" mass="52559">MVACPRSGQTVPLTIRVVAGAIRSRPLRLLQSTCRADMHDRRLPCHLGVVILIRLARATGLVSAAVVALATQTAQAQTVPAGPTRPGSATLPPEVSRDVLPGVLERSRPAYDAVGLRVGGFRLTPRVDVSGFYNSNIYALDNNKIDDAGVRIAPDLRLASTWGRHALSVDVSGAINRFATRTIENNESVSGVVSGRLDIDRDTQLVTAVTLARRIQARGTQDEVLIGLTDPVAYRELSSTITGQRRFGNVTVAIGGTAGDFNYEDTRLNGVPVRLGDNNSSAYSANGRILYQLGPAMGLFAQGTYSKANYVPSDRFPDRGSHGFSAVGGVAFGLTRLLTGEIGVGYLKQDFNAAVYRDIGAFNYVFKLDWFLSPLIDIHANVDRTFQRSPLLGSAGIRLDTADVAVNYELLRNLVLESSLYYVVNSYTGLSRRERRFGGAATARYLANRNLSLFATLDAARQRRAGASVLGRDYDRAVISAGARVQL</sequence>
<dbReference type="InterPro" id="IPR018759">
    <property type="entry name" value="BBP2_2"/>
</dbReference>
<protein>
    <submittedName>
        <fullName evidence="2">Uncharacterized protein</fullName>
    </submittedName>
</protein>
<dbReference type="EMBL" id="QQNB01000002">
    <property type="protein sequence ID" value="RDE05303.1"/>
    <property type="molecule type" value="Genomic_DNA"/>
</dbReference>
<evidence type="ECO:0000256" key="1">
    <source>
        <dbReference type="SAM" id="MobiDB-lite"/>
    </source>
</evidence>
<dbReference type="Pfam" id="PF10082">
    <property type="entry name" value="BBP2_2"/>
    <property type="match status" value="1"/>
</dbReference>
<dbReference type="AlphaFoldDB" id="A0A369VTD2"/>
<dbReference type="Proteomes" id="UP000253918">
    <property type="component" value="Unassembled WGS sequence"/>
</dbReference>
<organism evidence="2 3">
    <name type="scientific">Sphingomonas aracearum</name>
    <dbReference type="NCBI Taxonomy" id="2283317"/>
    <lineage>
        <taxon>Bacteria</taxon>
        <taxon>Pseudomonadati</taxon>
        <taxon>Pseudomonadota</taxon>
        <taxon>Alphaproteobacteria</taxon>
        <taxon>Sphingomonadales</taxon>
        <taxon>Sphingomonadaceae</taxon>
        <taxon>Sphingomonas</taxon>
    </lineage>
</organism>
<keyword evidence="3" id="KW-1185">Reference proteome</keyword>
<dbReference type="OrthoDB" id="7398962at2"/>
<gene>
    <name evidence="2" type="ORF">DVW87_08530</name>
</gene>
<name>A0A369VTD2_9SPHN</name>
<reference evidence="2 3" key="1">
    <citation type="submission" date="2018-07" db="EMBL/GenBank/DDBJ databases">
        <title>a novel species of Sphingomonas isolated from the rhizosphere soil of Araceae plant.</title>
        <authorList>
            <person name="Zhiyong W."/>
            <person name="Qinglan Z."/>
            <person name="Zhiwei F."/>
            <person name="Ding X."/>
            <person name="Gejiao W."/>
            <person name="Shixue Z."/>
        </authorList>
    </citation>
    <scope>NUCLEOTIDE SEQUENCE [LARGE SCALE GENOMIC DNA]</scope>
    <source>
        <strain evidence="2 3">WZY 27</strain>
    </source>
</reference>
<evidence type="ECO:0000313" key="3">
    <source>
        <dbReference type="Proteomes" id="UP000253918"/>
    </source>
</evidence>
<comment type="caution">
    <text evidence="2">The sequence shown here is derived from an EMBL/GenBank/DDBJ whole genome shotgun (WGS) entry which is preliminary data.</text>
</comment>
<evidence type="ECO:0000313" key="2">
    <source>
        <dbReference type="EMBL" id="RDE05303.1"/>
    </source>
</evidence>
<feature type="region of interest" description="Disordered" evidence="1">
    <location>
        <begin position="76"/>
        <end position="95"/>
    </location>
</feature>
<proteinExistence type="predicted"/>